<dbReference type="Proteomes" id="UP000034103">
    <property type="component" value="Chromosome"/>
</dbReference>
<proteinExistence type="predicted"/>
<evidence type="ECO:0000313" key="2">
    <source>
        <dbReference type="Proteomes" id="UP000034103"/>
    </source>
</evidence>
<dbReference type="EMBL" id="CP011304">
    <property type="protein sequence ID" value="AKE64371.1"/>
    <property type="molecule type" value="Genomic_DNA"/>
</dbReference>
<sequence>MGIFVNFWVVMFKKNSYKLDEKIDKNCQKKFYKTLDFF</sequence>
<name>A0A0F6U481_MICAE</name>
<dbReference type="HOGENOM" id="CLU_3330138_0_0_3"/>
<reference evidence="1 2" key="1">
    <citation type="journal article" date="2015" name="Genome Announc.">
        <title>Complete Genome Sequence of Microcystis aeruginosa NIES-2549, a Bloom-Forming Cyanobacterium from Lake Kasumigaura, Japan.</title>
        <authorList>
            <person name="Yamaguchi H."/>
            <person name="Suzuki S."/>
            <person name="Tanabe Y."/>
            <person name="Osana Y."/>
            <person name="Shimura Y."/>
            <person name="Ishida K."/>
            <person name="Kawachi M."/>
        </authorList>
    </citation>
    <scope>NUCLEOTIDE SEQUENCE [LARGE SCALE GENOMIC DNA]</scope>
    <source>
        <strain evidence="1 2">NIES-2549</strain>
    </source>
</reference>
<accession>A0A0F6U481</accession>
<dbReference type="PATRIC" id="fig|1641812.3.peg.2092"/>
<organism evidence="1 2">
    <name type="scientific">Microcystis aeruginosa NIES-2549</name>
    <dbReference type="NCBI Taxonomy" id="1641812"/>
    <lineage>
        <taxon>Bacteria</taxon>
        <taxon>Bacillati</taxon>
        <taxon>Cyanobacteriota</taxon>
        <taxon>Cyanophyceae</taxon>
        <taxon>Oscillatoriophycideae</taxon>
        <taxon>Chroococcales</taxon>
        <taxon>Microcystaceae</taxon>
        <taxon>Microcystis</taxon>
    </lineage>
</organism>
<protein>
    <submittedName>
        <fullName evidence="1">Uncharacterized protein</fullName>
    </submittedName>
</protein>
<dbReference type="AlphaFoldDB" id="A0A0F6U481"/>
<evidence type="ECO:0000313" key="1">
    <source>
        <dbReference type="EMBL" id="AKE64371.1"/>
    </source>
</evidence>
<gene>
    <name evidence="1" type="ORF">MYAER_2023</name>
</gene>